<dbReference type="InterPro" id="IPR043129">
    <property type="entry name" value="ATPase_NBD"/>
</dbReference>
<keyword evidence="4 9" id="KW-0808">Transferase</keyword>
<dbReference type="AlphaFoldDB" id="A0A7X2T4V8"/>
<dbReference type="GO" id="GO:0004340">
    <property type="term" value="F:glucokinase activity"/>
    <property type="evidence" value="ECO:0007669"/>
    <property type="project" value="UniProtKB-EC"/>
</dbReference>
<evidence type="ECO:0000256" key="1">
    <source>
        <dbReference type="ARBA" id="ARBA00006479"/>
    </source>
</evidence>
<evidence type="ECO:0000256" key="2">
    <source>
        <dbReference type="ARBA" id="ARBA00012323"/>
    </source>
</evidence>
<organism evidence="9 10">
    <name type="scientific">Floccifex porci</name>
    <dbReference type="NCBI Taxonomy" id="2606629"/>
    <lineage>
        <taxon>Bacteria</taxon>
        <taxon>Bacillati</taxon>
        <taxon>Bacillota</taxon>
        <taxon>Erysipelotrichia</taxon>
        <taxon>Erysipelotrichales</taxon>
        <taxon>Erysipelotrichaceae</taxon>
        <taxon>Floccifex</taxon>
    </lineage>
</organism>
<protein>
    <recommendedName>
        <fullName evidence="3">Glucokinase</fullName>
        <ecNumber evidence="2">2.7.1.2</ecNumber>
    </recommendedName>
    <alternativeName>
        <fullName evidence="8">Glucose kinase</fullName>
    </alternativeName>
</protein>
<dbReference type="PROSITE" id="PS01125">
    <property type="entry name" value="ROK"/>
    <property type="match status" value="1"/>
</dbReference>
<comment type="similarity">
    <text evidence="1">Belongs to the ROK (NagC/XylR) family.</text>
</comment>
<dbReference type="InterPro" id="IPR049874">
    <property type="entry name" value="ROK_cs"/>
</dbReference>
<gene>
    <name evidence="9" type="ORF">FYJ50_09115</name>
</gene>
<dbReference type="InterPro" id="IPR004654">
    <property type="entry name" value="ROK_glcA"/>
</dbReference>
<dbReference type="EC" id="2.7.1.2" evidence="2"/>
<dbReference type="GO" id="GO:0005524">
    <property type="term" value="F:ATP binding"/>
    <property type="evidence" value="ECO:0007669"/>
    <property type="project" value="UniProtKB-KW"/>
</dbReference>
<dbReference type="EMBL" id="VUMM01000024">
    <property type="protein sequence ID" value="MSS02241.1"/>
    <property type="molecule type" value="Genomic_DNA"/>
</dbReference>
<keyword evidence="6 9" id="KW-0418">Kinase</keyword>
<evidence type="ECO:0000313" key="9">
    <source>
        <dbReference type="EMBL" id="MSS02241.1"/>
    </source>
</evidence>
<dbReference type="Pfam" id="PF00480">
    <property type="entry name" value="ROK"/>
    <property type="match status" value="1"/>
</dbReference>
<dbReference type="Gene3D" id="3.30.420.40">
    <property type="match status" value="2"/>
</dbReference>
<evidence type="ECO:0000256" key="8">
    <source>
        <dbReference type="ARBA" id="ARBA00032386"/>
    </source>
</evidence>
<evidence type="ECO:0000313" key="10">
    <source>
        <dbReference type="Proteomes" id="UP000470082"/>
    </source>
</evidence>
<evidence type="ECO:0000256" key="7">
    <source>
        <dbReference type="ARBA" id="ARBA00022840"/>
    </source>
</evidence>
<dbReference type="SUPFAM" id="SSF53067">
    <property type="entry name" value="Actin-like ATPase domain"/>
    <property type="match status" value="1"/>
</dbReference>
<comment type="caution">
    <text evidence="9">The sequence shown here is derived from an EMBL/GenBank/DDBJ whole genome shotgun (WGS) entry which is preliminary data.</text>
</comment>
<proteinExistence type="inferred from homology"/>
<evidence type="ECO:0000256" key="4">
    <source>
        <dbReference type="ARBA" id="ARBA00022679"/>
    </source>
</evidence>
<keyword evidence="7" id="KW-0067">ATP-binding</keyword>
<dbReference type="GO" id="GO:0005737">
    <property type="term" value="C:cytoplasm"/>
    <property type="evidence" value="ECO:0007669"/>
    <property type="project" value="InterPro"/>
</dbReference>
<dbReference type="NCBIfam" id="TIGR00744">
    <property type="entry name" value="ROK_glcA_fam"/>
    <property type="match status" value="1"/>
</dbReference>
<evidence type="ECO:0000256" key="3">
    <source>
        <dbReference type="ARBA" id="ARBA00014701"/>
    </source>
</evidence>
<dbReference type="PANTHER" id="PTHR18964">
    <property type="entry name" value="ROK (REPRESSOR, ORF, KINASE) FAMILY"/>
    <property type="match status" value="1"/>
</dbReference>
<keyword evidence="5" id="KW-0547">Nucleotide-binding</keyword>
<evidence type="ECO:0000256" key="5">
    <source>
        <dbReference type="ARBA" id="ARBA00022741"/>
    </source>
</evidence>
<dbReference type="InterPro" id="IPR000600">
    <property type="entry name" value="ROK"/>
</dbReference>
<accession>A0A7X2T4V8</accession>
<dbReference type="Proteomes" id="UP000470082">
    <property type="component" value="Unassembled WGS sequence"/>
</dbReference>
<keyword evidence="10" id="KW-1185">Reference proteome</keyword>
<evidence type="ECO:0000256" key="6">
    <source>
        <dbReference type="ARBA" id="ARBA00022777"/>
    </source>
</evidence>
<dbReference type="RefSeq" id="WP_154461266.1">
    <property type="nucleotide sequence ID" value="NZ_VUMM01000024.1"/>
</dbReference>
<dbReference type="PANTHER" id="PTHR18964:SF149">
    <property type="entry name" value="BIFUNCTIONAL UDP-N-ACETYLGLUCOSAMINE 2-EPIMERASE_N-ACETYLMANNOSAMINE KINASE"/>
    <property type="match status" value="1"/>
</dbReference>
<name>A0A7X2T4V8_9FIRM</name>
<sequence length="312" mass="33139">MKKYAFGVDIGGTTVKIGFFETNGNLLETWEIPTRLEDNGGHILEDIKCAIEGKCKENQLEVSDLEGIGMGIPGPVGQDGTVYTCINLGWPTFNVVKEMESIMGCKVRVGNDANVAALGEMWQGGGKGHHSIVMVTLGTGVGGGVIINDQIVCGFNGAAGEIGHILTKLDETECCACGNKGCLEQYASANGLVKLTKKYLKENNSDSLLRNMDSFTTKDICSAAKDGDEVANLMIDTIAEMLGRGCALIGVVVNPEAFIIGGGLSNAGSQIIDPIQKYFKKYAFYAMKETSFKKATLGNLAGIYGAVKLILE</sequence>
<reference evidence="9 10" key="1">
    <citation type="submission" date="2019-08" db="EMBL/GenBank/DDBJ databases">
        <title>In-depth cultivation of the pig gut microbiome towards novel bacterial diversity and tailored functional studies.</title>
        <authorList>
            <person name="Wylensek D."/>
            <person name="Hitch T.C.A."/>
            <person name="Clavel T."/>
        </authorList>
    </citation>
    <scope>NUCLEOTIDE SEQUENCE [LARGE SCALE GENOMIC DNA]</scope>
    <source>
        <strain evidence="9 10">LKV-178-WT-2G</strain>
    </source>
</reference>
<dbReference type="GO" id="GO:0006096">
    <property type="term" value="P:glycolytic process"/>
    <property type="evidence" value="ECO:0007669"/>
    <property type="project" value="InterPro"/>
</dbReference>